<evidence type="ECO:0000256" key="4">
    <source>
        <dbReference type="ARBA" id="ARBA00023277"/>
    </source>
</evidence>
<dbReference type="OrthoDB" id="76388at2759"/>
<evidence type="ECO:0000256" key="7">
    <source>
        <dbReference type="RuleBase" id="RU000489"/>
    </source>
</evidence>
<dbReference type="Proteomes" id="UP000320762">
    <property type="component" value="Unassembled WGS sequence"/>
</dbReference>
<dbReference type="Gene3D" id="3.10.50.10">
    <property type="match status" value="1"/>
</dbReference>
<feature type="domain" description="GH18" evidence="10">
    <location>
        <begin position="62"/>
        <end position="425"/>
    </location>
</feature>
<dbReference type="InterPro" id="IPR011583">
    <property type="entry name" value="Chitinase_II/V-like_cat"/>
</dbReference>
<dbReference type="PROSITE" id="PS51910">
    <property type="entry name" value="GH18_2"/>
    <property type="match status" value="1"/>
</dbReference>
<keyword evidence="3" id="KW-0146">Chitin degradation</keyword>
<evidence type="ECO:0000256" key="6">
    <source>
        <dbReference type="ARBA" id="ARBA00023326"/>
    </source>
</evidence>
<dbReference type="SUPFAM" id="SSF54556">
    <property type="entry name" value="Chitinase insertion domain"/>
    <property type="match status" value="1"/>
</dbReference>
<feature type="chain" id="PRO_5022108080" evidence="9">
    <location>
        <begin position="25"/>
        <end position="465"/>
    </location>
</feature>
<dbReference type="GO" id="GO:0000272">
    <property type="term" value="P:polysaccharide catabolic process"/>
    <property type="evidence" value="ECO:0007669"/>
    <property type="project" value="UniProtKB-KW"/>
</dbReference>
<organism evidence="11 12">
    <name type="scientific">Schizophyllum amplum</name>
    <dbReference type="NCBI Taxonomy" id="97359"/>
    <lineage>
        <taxon>Eukaryota</taxon>
        <taxon>Fungi</taxon>
        <taxon>Dikarya</taxon>
        <taxon>Basidiomycota</taxon>
        <taxon>Agaricomycotina</taxon>
        <taxon>Agaricomycetes</taxon>
        <taxon>Agaricomycetidae</taxon>
        <taxon>Agaricales</taxon>
        <taxon>Schizophyllaceae</taxon>
        <taxon>Schizophyllum</taxon>
    </lineage>
</organism>
<dbReference type="PROSITE" id="PS01095">
    <property type="entry name" value="GH18_1"/>
    <property type="match status" value="1"/>
</dbReference>
<name>A0A550CV69_9AGAR</name>
<reference evidence="11 12" key="1">
    <citation type="journal article" date="2019" name="New Phytol.">
        <title>Comparative genomics reveals unique wood-decay strategies and fruiting body development in the Schizophyllaceae.</title>
        <authorList>
            <person name="Almasi E."/>
            <person name="Sahu N."/>
            <person name="Krizsan K."/>
            <person name="Balint B."/>
            <person name="Kovacs G.M."/>
            <person name="Kiss B."/>
            <person name="Cseklye J."/>
            <person name="Drula E."/>
            <person name="Henrissat B."/>
            <person name="Nagy I."/>
            <person name="Chovatia M."/>
            <person name="Adam C."/>
            <person name="LaButti K."/>
            <person name="Lipzen A."/>
            <person name="Riley R."/>
            <person name="Grigoriev I.V."/>
            <person name="Nagy L.G."/>
        </authorList>
    </citation>
    <scope>NUCLEOTIDE SEQUENCE [LARGE SCALE GENOMIC DNA]</scope>
    <source>
        <strain evidence="11 12">NL-1724</strain>
    </source>
</reference>
<dbReference type="Gene3D" id="3.20.20.80">
    <property type="entry name" value="Glycosidases"/>
    <property type="match status" value="1"/>
</dbReference>
<dbReference type="GO" id="GO:0008843">
    <property type="term" value="F:endochitinase activity"/>
    <property type="evidence" value="ECO:0007669"/>
    <property type="project" value="UniProtKB-EC"/>
</dbReference>
<evidence type="ECO:0000313" key="11">
    <source>
        <dbReference type="EMBL" id="TRM68686.1"/>
    </source>
</evidence>
<dbReference type="GO" id="GO:0005576">
    <property type="term" value="C:extracellular region"/>
    <property type="evidence" value="ECO:0007669"/>
    <property type="project" value="TreeGrafter"/>
</dbReference>
<keyword evidence="9" id="KW-0732">Signal</keyword>
<comment type="similarity">
    <text evidence="8">Belongs to the glycosyl hydrolase 18 family.</text>
</comment>
<evidence type="ECO:0000259" key="10">
    <source>
        <dbReference type="PROSITE" id="PS51910"/>
    </source>
</evidence>
<dbReference type="InterPro" id="IPR017853">
    <property type="entry name" value="GH"/>
</dbReference>
<evidence type="ECO:0000256" key="3">
    <source>
        <dbReference type="ARBA" id="ARBA00023024"/>
    </source>
</evidence>
<evidence type="ECO:0000256" key="5">
    <source>
        <dbReference type="ARBA" id="ARBA00023295"/>
    </source>
</evidence>
<dbReference type="InterPro" id="IPR001223">
    <property type="entry name" value="Glyco_hydro18_cat"/>
</dbReference>
<proteinExistence type="inferred from homology"/>
<dbReference type="GO" id="GO:0008061">
    <property type="term" value="F:chitin binding"/>
    <property type="evidence" value="ECO:0007669"/>
    <property type="project" value="InterPro"/>
</dbReference>
<dbReference type="InterPro" id="IPR050314">
    <property type="entry name" value="Glycosyl_Hydrlase_18"/>
</dbReference>
<dbReference type="SMART" id="SM00636">
    <property type="entry name" value="Glyco_18"/>
    <property type="match status" value="1"/>
</dbReference>
<dbReference type="SUPFAM" id="SSF51445">
    <property type="entry name" value="(Trans)glycosidases"/>
    <property type="match status" value="1"/>
</dbReference>
<accession>A0A550CV69</accession>
<dbReference type="GO" id="GO:0006032">
    <property type="term" value="P:chitin catabolic process"/>
    <property type="evidence" value="ECO:0007669"/>
    <property type="project" value="UniProtKB-KW"/>
</dbReference>
<keyword evidence="6" id="KW-0624">Polysaccharide degradation</keyword>
<dbReference type="PANTHER" id="PTHR11177">
    <property type="entry name" value="CHITINASE"/>
    <property type="match status" value="1"/>
</dbReference>
<comment type="caution">
    <text evidence="11">The sequence shown here is derived from an EMBL/GenBank/DDBJ whole genome shotgun (WGS) entry which is preliminary data.</text>
</comment>
<evidence type="ECO:0000256" key="1">
    <source>
        <dbReference type="ARBA" id="ARBA00000822"/>
    </source>
</evidence>
<keyword evidence="12" id="KW-1185">Reference proteome</keyword>
<evidence type="ECO:0000313" key="12">
    <source>
        <dbReference type="Proteomes" id="UP000320762"/>
    </source>
</evidence>
<dbReference type="EMBL" id="VDMD01000002">
    <property type="protein sequence ID" value="TRM68686.1"/>
    <property type="molecule type" value="Genomic_DNA"/>
</dbReference>
<feature type="signal peptide" evidence="9">
    <location>
        <begin position="1"/>
        <end position="24"/>
    </location>
</feature>
<evidence type="ECO:0000256" key="8">
    <source>
        <dbReference type="RuleBase" id="RU004453"/>
    </source>
</evidence>
<dbReference type="InterPro" id="IPR029070">
    <property type="entry name" value="Chitinase_insertion_sf"/>
</dbReference>
<keyword evidence="4" id="KW-0119">Carbohydrate metabolism</keyword>
<protein>
    <submittedName>
        <fullName evidence="11">Glycoside hydrolase family 18 protein</fullName>
    </submittedName>
</protein>
<dbReference type="STRING" id="97359.A0A550CV69"/>
<dbReference type="PANTHER" id="PTHR11177:SF317">
    <property type="entry name" value="CHITINASE 12-RELATED"/>
    <property type="match status" value="1"/>
</dbReference>
<gene>
    <name evidence="11" type="ORF">BD626DRAFT_425733</name>
</gene>
<sequence>MVLARFSRLSLLAAAALSMVYVHATESMRIPDNKNATMRLEQIQESPIVHQILRRGILADGKVSIGYYPNWAIYDGSGNFKPSDIAVDGLTHILYSFADSNPSTGHLTLTDPWADEQKTFGDEDTSGGGNNLYGCIGALYKMKLQHRGLKVLLSVGGYTYSQDGHFKFVISPDARATFVADAVKIVEDYGFDGIDIDFEYPASAEEGTGLGALFTELRAAFQALQSKKGDATPYQLTAAVAAGADGYGHLDVPAMDAAMNYWNLMAYDYSGSWSEVTGNQANLKPDGVGAVSTVDALTWYKGAGATPAKIALGIPIYGRGFENTDGLGKSFSGVGSGTSESGIYSYKNLPYAGAEVFENTTSGSSYSYDSSKREWISYDTPAIAALKAKYVADNGLAGTMYWDLSTDKKGKDAIVASAAGAVGALDTSDNHINYPDSKWDNVRNNMGQKKARRAHARRARAPHAL</sequence>
<keyword evidence="2 7" id="KW-0378">Hydrolase</keyword>
<dbReference type="AlphaFoldDB" id="A0A550CV69"/>
<keyword evidence="5 7" id="KW-0326">Glycosidase</keyword>
<dbReference type="InterPro" id="IPR001579">
    <property type="entry name" value="Glyco_hydro_18_chit_AS"/>
</dbReference>
<dbReference type="CDD" id="cd06548">
    <property type="entry name" value="GH18_chitinase"/>
    <property type="match status" value="1"/>
</dbReference>
<comment type="catalytic activity">
    <reaction evidence="1">
        <text>Random endo-hydrolysis of N-acetyl-beta-D-glucosaminide (1-&gt;4)-beta-linkages in chitin and chitodextrins.</text>
        <dbReference type="EC" id="3.2.1.14"/>
    </reaction>
</comment>
<evidence type="ECO:0000256" key="2">
    <source>
        <dbReference type="ARBA" id="ARBA00022801"/>
    </source>
</evidence>
<dbReference type="Pfam" id="PF00704">
    <property type="entry name" value="Glyco_hydro_18"/>
    <property type="match status" value="1"/>
</dbReference>
<evidence type="ECO:0000256" key="9">
    <source>
        <dbReference type="SAM" id="SignalP"/>
    </source>
</evidence>